<evidence type="ECO:0000313" key="1">
    <source>
        <dbReference type="EMBL" id="CAG6776800.1"/>
    </source>
</evidence>
<proteinExistence type="predicted"/>
<organism evidence="1">
    <name type="scientific">Cacopsylla melanoneura</name>
    <dbReference type="NCBI Taxonomy" id="428564"/>
    <lineage>
        <taxon>Eukaryota</taxon>
        <taxon>Metazoa</taxon>
        <taxon>Ecdysozoa</taxon>
        <taxon>Arthropoda</taxon>
        <taxon>Hexapoda</taxon>
        <taxon>Insecta</taxon>
        <taxon>Pterygota</taxon>
        <taxon>Neoptera</taxon>
        <taxon>Paraneoptera</taxon>
        <taxon>Hemiptera</taxon>
        <taxon>Sternorrhyncha</taxon>
        <taxon>Psylloidea</taxon>
        <taxon>Psyllidae</taxon>
        <taxon>Psyllinae</taxon>
        <taxon>Cacopsylla</taxon>
    </lineage>
</organism>
<dbReference type="EMBL" id="HBUF01603375">
    <property type="protein sequence ID" value="CAG6776800.1"/>
    <property type="molecule type" value="Transcribed_RNA"/>
</dbReference>
<reference evidence="1" key="1">
    <citation type="submission" date="2021-05" db="EMBL/GenBank/DDBJ databases">
        <authorList>
            <person name="Alioto T."/>
            <person name="Alioto T."/>
            <person name="Gomez Garrido J."/>
        </authorList>
    </citation>
    <scope>NUCLEOTIDE SEQUENCE</scope>
</reference>
<accession>A0A8D9B5D1</accession>
<dbReference type="AlphaFoldDB" id="A0A8D9B5D1"/>
<protein>
    <submittedName>
        <fullName evidence="1">Uncharacterized protein</fullName>
    </submittedName>
</protein>
<sequence>MTFNNEKNLHQCRICRFFLGNDVHDLILTFNIEDDLRQNIMFCILNYKVHKIPDSHTDRDLYFAPRNSELRCCHLTTFFLSLWNFNMYFLATVATDRVVSPVLFFTWYTLK</sequence>
<name>A0A8D9B5D1_9HEMI</name>